<reference evidence="2 3" key="1">
    <citation type="submission" date="2016-10" db="EMBL/GenBank/DDBJ databases">
        <authorList>
            <person name="de Groot N.N."/>
        </authorList>
    </citation>
    <scope>NUCLEOTIDE SEQUENCE [LARGE SCALE GENOMIC DNA]</scope>
    <source>
        <strain evidence="2 3">YAD2003</strain>
    </source>
</reference>
<dbReference type="RefSeq" id="WP_074716440.1">
    <property type="nucleotide sequence ID" value="NZ_FNWV01000005.1"/>
</dbReference>
<accession>A0A1H6JJS4</accession>
<keyword evidence="1" id="KW-1133">Transmembrane helix</keyword>
<sequence length="527" mass="60266">MRNKRLPSSKQWDKIINDAFKSDKHHDFSVSYELRKSEIQKGNTIKKETNHFHSRYMSMVAAAAAVIIAVPAIVFAYSNHSYETEPAFEIKPSEPIQTTTFVTEEVTTEPVTEETTYAVPVEDNTGIFQLAQNGKYQFILTYTPSYDELSNTQTYDFQYSWLPDGVAPIPDDPKKMCTTPTGGTLNMVCYRVKQGTSLEERISSIVNYEKLSDDEKTAYIFHSSSPFIDLQDQEKWSERDVWIKFNGTNIIAQLFATNDISSDDLKNIIRSVKLVPSDNELTEVWKNKYVTESKISEEEYRDEFLKTCKSINEIELTGIGKPIPHTVNNNSVEVTIDKAWIQDDFKDITTNTCCMPRDYSQFIDDDGKICKTYHWIKNGDGINTLDEIVETENVELKLIVLEMTYTNTSDHDIVESYDKGTTDFLIDPMNYLCVDGKLDPTDYMHREGLTVYSDQYIASDGGWVSFESDDHSSKNYINIPQGGQTHVKVSLLARADSLDDYYINIFGSYSDQNDPNNLYLAVKDIER</sequence>
<keyword evidence="1" id="KW-0812">Transmembrane</keyword>
<feature type="transmembrane region" description="Helical" evidence="1">
    <location>
        <begin position="56"/>
        <end position="77"/>
    </location>
</feature>
<name>A0A1H6JJS4_RUMFL</name>
<evidence type="ECO:0000313" key="3">
    <source>
        <dbReference type="Proteomes" id="UP000183190"/>
    </source>
</evidence>
<gene>
    <name evidence="2" type="ORF">SAMN02910265_01715</name>
</gene>
<dbReference type="AlphaFoldDB" id="A0A1H6JJS4"/>
<dbReference type="Proteomes" id="UP000183190">
    <property type="component" value="Unassembled WGS sequence"/>
</dbReference>
<dbReference type="OrthoDB" id="1816135at2"/>
<evidence type="ECO:0008006" key="4">
    <source>
        <dbReference type="Google" id="ProtNLM"/>
    </source>
</evidence>
<evidence type="ECO:0000313" key="2">
    <source>
        <dbReference type="EMBL" id="SEH61085.1"/>
    </source>
</evidence>
<protein>
    <recommendedName>
        <fullName evidence="4">DUF4367 domain-containing protein</fullName>
    </recommendedName>
</protein>
<proteinExistence type="predicted"/>
<dbReference type="EMBL" id="FNWV01000005">
    <property type="protein sequence ID" value="SEH61085.1"/>
    <property type="molecule type" value="Genomic_DNA"/>
</dbReference>
<keyword evidence="1" id="KW-0472">Membrane</keyword>
<evidence type="ECO:0000256" key="1">
    <source>
        <dbReference type="SAM" id="Phobius"/>
    </source>
</evidence>
<organism evidence="2 3">
    <name type="scientific">Ruminococcus flavefaciens</name>
    <dbReference type="NCBI Taxonomy" id="1265"/>
    <lineage>
        <taxon>Bacteria</taxon>
        <taxon>Bacillati</taxon>
        <taxon>Bacillota</taxon>
        <taxon>Clostridia</taxon>
        <taxon>Eubacteriales</taxon>
        <taxon>Oscillospiraceae</taxon>
        <taxon>Ruminococcus</taxon>
    </lineage>
</organism>